<dbReference type="PANTHER" id="PTHR30435:SF12">
    <property type="entry name" value="FLAGELLAR BASAL BODY ROD PROTEIN FLGB"/>
    <property type="match status" value="1"/>
</dbReference>
<dbReference type="PIRSF" id="PIRSF002889">
    <property type="entry name" value="Rod_FlgB"/>
    <property type="match status" value="1"/>
</dbReference>
<evidence type="ECO:0000313" key="9">
    <source>
        <dbReference type="Proteomes" id="UP000632828"/>
    </source>
</evidence>
<keyword evidence="4 6" id="KW-0975">Bacterial flagellum</keyword>
<evidence type="ECO:0000256" key="1">
    <source>
        <dbReference type="ARBA" id="ARBA00004117"/>
    </source>
</evidence>
<name>A0A8J6QPK4_9BACT</name>
<evidence type="ECO:0000256" key="6">
    <source>
        <dbReference type="PIRNR" id="PIRNR002889"/>
    </source>
</evidence>
<keyword evidence="8" id="KW-0969">Cilium</keyword>
<evidence type="ECO:0000256" key="4">
    <source>
        <dbReference type="ARBA" id="ARBA00023143"/>
    </source>
</evidence>
<evidence type="ECO:0000256" key="5">
    <source>
        <dbReference type="ARBA" id="ARBA00024934"/>
    </source>
</evidence>
<sequence length="134" mass="14894">MKITDRTLAVLEKSLDLRARNQQVIAGNMANADTPGYSARKLSFEDDLQQAIKRPEMNTKPAHARHLPVNGASLNQIQGRIHRNVDTSDIGDGNTVSLDEEMFSLAENQLLYEAGTQILKKKLTMLKYAVSDGR</sequence>
<evidence type="ECO:0000256" key="3">
    <source>
        <dbReference type="ARBA" id="ARBA00014376"/>
    </source>
</evidence>
<dbReference type="InterPro" id="IPR001444">
    <property type="entry name" value="Flag_bb_rod_N"/>
</dbReference>
<evidence type="ECO:0000313" key="8">
    <source>
        <dbReference type="EMBL" id="MBD1400421.1"/>
    </source>
</evidence>
<dbReference type="GO" id="GO:0030694">
    <property type="term" value="C:bacterial-type flagellum basal body, rod"/>
    <property type="evidence" value="ECO:0007669"/>
    <property type="project" value="InterPro"/>
</dbReference>
<keyword evidence="8" id="KW-0282">Flagellum</keyword>
<dbReference type="RefSeq" id="WP_191154903.1">
    <property type="nucleotide sequence ID" value="NZ_JACWUN010000006.1"/>
</dbReference>
<dbReference type="NCBIfam" id="TIGR01396">
    <property type="entry name" value="FlgB"/>
    <property type="match status" value="1"/>
</dbReference>
<evidence type="ECO:0000259" key="7">
    <source>
        <dbReference type="Pfam" id="PF00460"/>
    </source>
</evidence>
<keyword evidence="8" id="KW-0966">Cell projection</keyword>
<comment type="caution">
    <text evidence="8">The sequence shown here is derived from an EMBL/GenBank/DDBJ whole genome shotgun (WGS) entry which is preliminary data.</text>
</comment>
<dbReference type="Proteomes" id="UP000632828">
    <property type="component" value="Unassembled WGS sequence"/>
</dbReference>
<dbReference type="Pfam" id="PF00460">
    <property type="entry name" value="Flg_bb_rod"/>
    <property type="match status" value="1"/>
</dbReference>
<feature type="domain" description="Flagellar basal body rod protein N-terminal" evidence="7">
    <location>
        <begin position="16"/>
        <end position="37"/>
    </location>
</feature>
<accession>A0A8J6QPK4</accession>
<dbReference type="InterPro" id="IPR006300">
    <property type="entry name" value="FlgB"/>
</dbReference>
<reference evidence="8" key="1">
    <citation type="submission" date="2020-09" db="EMBL/GenBank/DDBJ databases">
        <title>Pelobacter alkaliphilus sp. nov., a novel anaerobic arsenate-reducing bacterium from terrestrial mud volcano.</title>
        <authorList>
            <person name="Khomyakova M.A."/>
            <person name="Merkel A.Y."/>
            <person name="Slobodkin A.I."/>
        </authorList>
    </citation>
    <scope>NUCLEOTIDE SEQUENCE</scope>
    <source>
        <strain evidence="8">M08fum</strain>
    </source>
</reference>
<dbReference type="AlphaFoldDB" id="A0A8J6QPK4"/>
<dbReference type="EMBL" id="JACWUN010000006">
    <property type="protein sequence ID" value="MBD1400421.1"/>
    <property type="molecule type" value="Genomic_DNA"/>
</dbReference>
<proteinExistence type="inferred from homology"/>
<dbReference type="PANTHER" id="PTHR30435">
    <property type="entry name" value="FLAGELLAR PROTEIN"/>
    <property type="match status" value="1"/>
</dbReference>
<organism evidence="8 9">
    <name type="scientific">Pelovirga terrestris</name>
    <dbReference type="NCBI Taxonomy" id="2771352"/>
    <lineage>
        <taxon>Bacteria</taxon>
        <taxon>Pseudomonadati</taxon>
        <taxon>Thermodesulfobacteriota</taxon>
        <taxon>Desulfuromonadia</taxon>
        <taxon>Geobacterales</taxon>
        <taxon>Geobacteraceae</taxon>
        <taxon>Pelovirga</taxon>
    </lineage>
</organism>
<dbReference type="GO" id="GO:0071978">
    <property type="term" value="P:bacterial-type flagellum-dependent swarming motility"/>
    <property type="evidence" value="ECO:0007669"/>
    <property type="project" value="TreeGrafter"/>
</dbReference>
<comment type="subunit">
    <text evidence="6">The basal body constitutes a major portion of the flagellar organelle and consists of a number of rings mounted on a central rod.</text>
</comment>
<gene>
    <name evidence="8" type="primary">flgB</name>
    <name evidence="8" type="ORF">ICT70_07035</name>
</gene>
<comment type="function">
    <text evidence="5 6">Structural component of flagellum, the bacterial motility apparatus. Part of the rod structure of flagellar basal body.</text>
</comment>
<comment type="similarity">
    <text evidence="2 6">Belongs to the flagella basal body rod proteins family.</text>
</comment>
<keyword evidence="9" id="KW-1185">Reference proteome</keyword>
<evidence type="ECO:0000256" key="2">
    <source>
        <dbReference type="ARBA" id="ARBA00009677"/>
    </source>
</evidence>
<comment type="subcellular location">
    <subcellularLocation>
        <location evidence="1 6">Bacterial flagellum basal body</location>
    </subcellularLocation>
</comment>
<protein>
    <recommendedName>
        <fullName evidence="3 6">Flagellar basal body rod protein FlgB</fullName>
    </recommendedName>
</protein>